<protein>
    <submittedName>
        <fullName evidence="2">DUF1508 domain-containing protein</fullName>
    </submittedName>
</protein>
<proteinExistence type="predicted"/>
<dbReference type="Gene3D" id="3.30.160.160">
    <property type="entry name" value="YegP-like"/>
    <property type="match status" value="1"/>
</dbReference>
<keyword evidence="3" id="KW-1185">Reference proteome</keyword>
<comment type="caution">
    <text evidence="2">The sequence shown here is derived from an EMBL/GenBank/DDBJ whole genome shotgun (WGS) entry which is preliminary data.</text>
</comment>
<name>A0A2T4UI68_9ACTN</name>
<dbReference type="SUPFAM" id="SSF160113">
    <property type="entry name" value="YegP-like"/>
    <property type="match status" value="1"/>
</dbReference>
<organism evidence="2 3">
    <name type="scientific">Paraconexibacter algicola</name>
    <dbReference type="NCBI Taxonomy" id="2133960"/>
    <lineage>
        <taxon>Bacteria</taxon>
        <taxon>Bacillati</taxon>
        <taxon>Actinomycetota</taxon>
        <taxon>Thermoleophilia</taxon>
        <taxon>Solirubrobacterales</taxon>
        <taxon>Paraconexibacteraceae</taxon>
        <taxon>Paraconexibacter</taxon>
    </lineage>
</organism>
<sequence length="54" mass="6302">MYFRIRYDADGYRALAYASNHQLIWWTEGYVSKADARRAIDLIKREGPGGDVHQ</sequence>
<accession>A0A2T4UI68</accession>
<dbReference type="RefSeq" id="WP_107567332.1">
    <property type="nucleotide sequence ID" value="NZ_PYYB01000001.1"/>
</dbReference>
<feature type="domain" description="DUF1508" evidence="1">
    <location>
        <begin position="17"/>
        <end position="52"/>
    </location>
</feature>
<dbReference type="InterPro" id="IPR010879">
    <property type="entry name" value="DUF1508"/>
</dbReference>
<dbReference type="Pfam" id="PF07411">
    <property type="entry name" value="DUF1508"/>
    <property type="match status" value="1"/>
</dbReference>
<dbReference type="OrthoDB" id="9802792at2"/>
<evidence type="ECO:0000259" key="1">
    <source>
        <dbReference type="Pfam" id="PF07411"/>
    </source>
</evidence>
<gene>
    <name evidence="2" type="ORF">C7Y72_04120</name>
</gene>
<dbReference type="AlphaFoldDB" id="A0A2T4UI68"/>
<dbReference type="EMBL" id="PYYB01000001">
    <property type="protein sequence ID" value="PTL58895.1"/>
    <property type="molecule type" value="Genomic_DNA"/>
</dbReference>
<reference evidence="2 3" key="1">
    <citation type="submission" date="2018-03" db="EMBL/GenBank/DDBJ databases">
        <title>Aquarubrobacter algicola gen. nov., sp. nov., a novel actinobacterium isolated from shallow eutrophic lake during the end of cyanobacterial harmful algal blooms.</title>
        <authorList>
            <person name="Chun S.J."/>
        </authorList>
    </citation>
    <scope>NUCLEOTIDE SEQUENCE [LARGE SCALE GENOMIC DNA]</scope>
    <source>
        <strain evidence="2 3">Seoho-28</strain>
    </source>
</reference>
<dbReference type="InterPro" id="IPR036913">
    <property type="entry name" value="YegP-like_sf"/>
</dbReference>
<evidence type="ECO:0000313" key="2">
    <source>
        <dbReference type="EMBL" id="PTL58895.1"/>
    </source>
</evidence>
<dbReference type="Proteomes" id="UP000240739">
    <property type="component" value="Unassembled WGS sequence"/>
</dbReference>
<evidence type="ECO:0000313" key="3">
    <source>
        <dbReference type="Proteomes" id="UP000240739"/>
    </source>
</evidence>